<evidence type="ECO:0000313" key="1">
    <source>
        <dbReference type="EMBL" id="CAJ0598655.1"/>
    </source>
</evidence>
<gene>
    <name evidence="1" type="ORF">CYNAS_LOCUS10638</name>
</gene>
<accession>A0AA36M5L1</accession>
<evidence type="ECO:0000313" key="2">
    <source>
        <dbReference type="Proteomes" id="UP001176961"/>
    </source>
</evidence>
<name>A0AA36M5L1_CYLNA</name>
<dbReference type="Proteomes" id="UP001176961">
    <property type="component" value="Unassembled WGS sequence"/>
</dbReference>
<reference evidence="1" key="1">
    <citation type="submission" date="2023-07" db="EMBL/GenBank/DDBJ databases">
        <authorList>
            <consortium name="CYATHOMIX"/>
        </authorList>
    </citation>
    <scope>NUCLEOTIDE SEQUENCE</scope>
    <source>
        <strain evidence="1">N/A</strain>
    </source>
</reference>
<dbReference type="AlphaFoldDB" id="A0AA36M5L1"/>
<organism evidence="1 2">
    <name type="scientific">Cylicocyclus nassatus</name>
    <name type="common">Nematode worm</name>
    <dbReference type="NCBI Taxonomy" id="53992"/>
    <lineage>
        <taxon>Eukaryota</taxon>
        <taxon>Metazoa</taxon>
        <taxon>Ecdysozoa</taxon>
        <taxon>Nematoda</taxon>
        <taxon>Chromadorea</taxon>
        <taxon>Rhabditida</taxon>
        <taxon>Rhabditina</taxon>
        <taxon>Rhabditomorpha</taxon>
        <taxon>Strongyloidea</taxon>
        <taxon>Strongylidae</taxon>
        <taxon>Cylicocyclus</taxon>
    </lineage>
</organism>
<protein>
    <submittedName>
        <fullName evidence="1">Uncharacterized protein</fullName>
    </submittedName>
</protein>
<comment type="caution">
    <text evidence="1">The sequence shown here is derived from an EMBL/GenBank/DDBJ whole genome shotgun (WGS) entry which is preliminary data.</text>
</comment>
<sequence length="89" mass="9417">MPSSSMAPLLIQGVSCTDLAADRLSQSQVYGKQIRTIRTTEIMQTSGTTPHDLSTWIGSAGSSLGVPIGPSRLLPLEELMVSVQCTSQP</sequence>
<keyword evidence="2" id="KW-1185">Reference proteome</keyword>
<proteinExistence type="predicted"/>
<dbReference type="EMBL" id="CATQJL010000223">
    <property type="protein sequence ID" value="CAJ0598655.1"/>
    <property type="molecule type" value="Genomic_DNA"/>
</dbReference>